<organism evidence="4">
    <name type="scientific">Populus davidiana x Populus alba var. pyramidalis</name>
    <dbReference type="NCBI Taxonomy" id="1550601"/>
    <lineage>
        <taxon>Eukaryota</taxon>
        <taxon>Viridiplantae</taxon>
        <taxon>Streptophyta</taxon>
        <taxon>Embryophyta</taxon>
        <taxon>Tracheophyta</taxon>
        <taxon>Spermatophyta</taxon>
        <taxon>Magnoliopsida</taxon>
        <taxon>eudicotyledons</taxon>
        <taxon>Gunneridae</taxon>
        <taxon>Pentapetalae</taxon>
        <taxon>rosids</taxon>
        <taxon>fabids</taxon>
        <taxon>Malpighiales</taxon>
        <taxon>Salicaceae</taxon>
        <taxon>Saliceae</taxon>
        <taxon>Populus</taxon>
    </lineage>
</organism>
<dbReference type="PANTHER" id="PTHR31236">
    <property type="entry name" value="BURP DOMAIN PROTEIN USPL1-LIKE"/>
    <property type="match status" value="1"/>
</dbReference>
<feature type="chain" id="PRO_5026917986" evidence="2">
    <location>
        <begin position="27"/>
        <end position="398"/>
    </location>
</feature>
<feature type="compositionally biased region" description="Basic and acidic residues" evidence="1">
    <location>
        <begin position="47"/>
        <end position="86"/>
    </location>
</feature>
<accession>A0A6M8PLW0</accession>
<dbReference type="AlphaFoldDB" id="A0A6M8PLW0"/>
<evidence type="ECO:0000256" key="1">
    <source>
        <dbReference type="SAM" id="MobiDB-lite"/>
    </source>
</evidence>
<keyword evidence="2" id="KW-0732">Signal</keyword>
<reference evidence="4" key="1">
    <citation type="submission" date="2019-07" db="EMBL/GenBank/DDBJ databases">
        <authorList>
            <person name="Zhang R.S."/>
            <person name="Wang Y.F."/>
        </authorList>
    </citation>
    <scope>NUCLEOTIDE SEQUENCE</scope>
</reference>
<evidence type="ECO:0000259" key="3">
    <source>
        <dbReference type="PROSITE" id="PS51277"/>
    </source>
</evidence>
<feature type="domain" description="BURP" evidence="3">
    <location>
        <begin position="304"/>
        <end position="393"/>
    </location>
</feature>
<evidence type="ECO:0000256" key="2">
    <source>
        <dbReference type="SAM" id="SignalP"/>
    </source>
</evidence>
<name>A0A6M8PLW0_9ROSI</name>
<dbReference type="InterPro" id="IPR044816">
    <property type="entry name" value="BURP"/>
</dbReference>
<proteinExistence type="evidence at transcript level"/>
<protein>
    <submittedName>
        <fullName evidence="4">BURP domain-containing protein 12</fullName>
    </submittedName>
</protein>
<sequence length="398" mass="45156">MGVDVLSWRLILCSLLVLLFAKDSSARKMTHTRWRGVSDDDANGLQHNREPDLQQLSKDDHLLTRHSRGGGDHRNHEHGHLSSHMNHMDPSDKIFFTIKDLRVGKTLPIYFNYRDPSNSPHLISREEADSIPFSLAELPYLLEFFSLSKESPQAKAMEYTLTQCELELMEGETKFCATSLESMLDFAHATFGSETQVKALTTNHLRKPVVPIQNYTIVEEPREILVPEVIGCHTMPYPYVVYYCHSQEGGNRMEIESKLSDHMDTSQWDPENPSFRVLKIKPGTAPVCHIFPADNIVWNYSDQKGLKEVLALEMVACRILPYPCAFHYCHSQESENKVLEVTLEGENGDGGGYCCLPRMHLPGILPFQLLGMKPGTSPVCHFFSPRNLLWVPVSISTM</sequence>
<gene>
    <name evidence="4" type="primary">BURP12</name>
</gene>
<evidence type="ECO:0000313" key="4">
    <source>
        <dbReference type="EMBL" id="QKI29392.1"/>
    </source>
</evidence>
<dbReference type="SMART" id="SM01045">
    <property type="entry name" value="BURP"/>
    <property type="match status" value="1"/>
</dbReference>
<dbReference type="Pfam" id="PF03181">
    <property type="entry name" value="BURP"/>
    <property type="match status" value="2"/>
</dbReference>
<feature type="region of interest" description="Disordered" evidence="1">
    <location>
        <begin position="31"/>
        <end position="86"/>
    </location>
</feature>
<feature type="domain" description="BURP" evidence="3">
    <location>
        <begin position="95"/>
        <end position="301"/>
    </location>
</feature>
<dbReference type="EMBL" id="MN120494">
    <property type="protein sequence ID" value="QKI29392.1"/>
    <property type="molecule type" value="mRNA"/>
</dbReference>
<dbReference type="PROSITE" id="PS51277">
    <property type="entry name" value="BURP"/>
    <property type="match status" value="2"/>
</dbReference>
<dbReference type="InterPro" id="IPR004873">
    <property type="entry name" value="BURP_dom"/>
</dbReference>
<feature type="signal peptide" evidence="2">
    <location>
        <begin position="1"/>
        <end position="26"/>
    </location>
</feature>
<dbReference type="PANTHER" id="PTHR31236:SF41">
    <property type="entry name" value="BURP DOMAIN PROTEIN USPL1"/>
    <property type="match status" value="1"/>
</dbReference>